<feature type="compositionally biased region" description="Polar residues" evidence="1">
    <location>
        <begin position="34"/>
        <end position="45"/>
    </location>
</feature>
<feature type="region of interest" description="Disordered" evidence="1">
    <location>
        <begin position="34"/>
        <end position="66"/>
    </location>
</feature>
<dbReference type="AlphaFoldDB" id="A0A8T0FIP4"/>
<feature type="region of interest" description="Disordered" evidence="1">
    <location>
        <begin position="118"/>
        <end position="143"/>
    </location>
</feature>
<dbReference type="EMBL" id="JABXBU010000011">
    <property type="protein sequence ID" value="KAF8790255.1"/>
    <property type="molecule type" value="Genomic_DNA"/>
</dbReference>
<keyword evidence="3" id="KW-1185">Reference proteome</keyword>
<evidence type="ECO:0000313" key="3">
    <source>
        <dbReference type="Proteomes" id="UP000807504"/>
    </source>
</evidence>
<gene>
    <name evidence="2" type="ORF">HNY73_005312</name>
</gene>
<protein>
    <submittedName>
        <fullName evidence="2">Uncharacterized protein</fullName>
    </submittedName>
</protein>
<sequence length="143" mass="16071">MRFESTQSSTEKGHGGMTLTFATAKTTSEATYQLTKTASQPNTLFSPRRARSPARTGVTGEPRAHNQIYSFINGSAKHGQRRERAKTRQWVRIWSRGATEEKGSAEEWELGAGIWWRWKGGGREGKDSEVGRKRNSKEKKGEV</sequence>
<reference evidence="2" key="1">
    <citation type="journal article" date="2020" name="bioRxiv">
        <title>Chromosome-level reference genome of the European wasp spider Argiope bruennichi: a resource for studies on range expansion and evolutionary adaptation.</title>
        <authorList>
            <person name="Sheffer M.M."/>
            <person name="Hoppe A."/>
            <person name="Krehenwinkel H."/>
            <person name="Uhl G."/>
            <person name="Kuss A.W."/>
            <person name="Jensen L."/>
            <person name="Jensen C."/>
            <person name="Gillespie R.G."/>
            <person name="Hoff K.J."/>
            <person name="Prost S."/>
        </authorList>
    </citation>
    <scope>NUCLEOTIDE SEQUENCE</scope>
</reference>
<evidence type="ECO:0000313" key="2">
    <source>
        <dbReference type="EMBL" id="KAF8790255.1"/>
    </source>
</evidence>
<feature type="compositionally biased region" description="Basic and acidic residues" evidence="1">
    <location>
        <begin position="121"/>
        <end position="143"/>
    </location>
</feature>
<name>A0A8T0FIP4_ARGBR</name>
<organism evidence="2 3">
    <name type="scientific">Argiope bruennichi</name>
    <name type="common">Wasp spider</name>
    <name type="synonym">Aranea bruennichi</name>
    <dbReference type="NCBI Taxonomy" id="94029"/>
    <lineage>
        <taxon>Eukaryota</taxon>
        <taxon>Metazoa</taxon>
        <taxon>Ecdysozoa</taxon>
        <taxon>Arthropoda</taxon>
        <taxon>Chelicerata</taxon>
        <taxon>Arachnida</taxon>
        <taxon>Araneae</taxon>
        <taxon>Araneomorphae</taxon>
        <taxon>Entelegynae</taxon>
        <taxon>Araneoidea</taxon>
        <taxon>Araneidae</taxon>
        <taxon>Argiope</taxon>
    </lineage>
</organism>
<dbReference type="Proteomes" id="UP000807504">
    <property type="component" value="Unassembled WGS sequence"/>
</dbReference>
<evidence type="ECO:0000256" key="1">
    <source>
        <dbReference type="SAM" id="MobiDB-lite"/>
    </source>
</evidence>
<reference evidence="2" key="2">
    <citation type="submission" date="2020-06" db="EMBL/GenBank/DDBJ databases">
        <authorList>
            <person name="Sheffer M."/>
        </authorList>
    </citation>
    <scope>NUCLEOTIDE SEQUENCE</scope>
</reference>
<accession>A0A8T0FIP4</accession>
<comment type="caution">
    <text evidence="2">The sequence shown here is derived from an EMBL/GenBank/DDBJ whole genome shotgun (WGS) entry which is preliminary data.</text>
</comment>
<proteinExistence type="predicted"/>